<dbReference type="GO" id="GO:0015044">
    <property type="term" value="F:rubredoxin-NAD+ reductase activity"/>
    <property type="evidence" value="ECO:0007669"/>
    <property type="project" value="UniProtKB-EC"/>
</dbReference>
<feature type="domain" description="FAD/NAD(P)-binding" evidence="1">
    <location>
        <begin position="4"/>
        <end position="141"/>
    </location>
</feature>
<dbReference type="EMBL" id="CP036246">
    <property type="protein sequence ID" value="QEP39748.1"/>
    <property type="molecule type" value="Genomic_DNA"/>
</dbReference>
<reference evidence="3 5" key="3">
    <citation type="submission" date="2019-09" db="EMBL/GenBank/DDBJ databases">
        <title>Taxonomic note: a critical rebuttal of the proposed division of the genus Arcobacter into six genera, emended descriptions of Arcobacter anaerophilus and the genus Arcobacter, and an assessment of genus-level boundaries for Epsilonproteobacteria using in silico genomic comparator tools.</title>
        <authorList>
            <person name="On S.L.W."/>
            <person name="Miller W.G."/>
            <person name="Biggs P."/>
            <person name="Cornelius A."/>
            <person name="Vandamme P."/>
        </authorList>
    </citation>
    <scope>NUCLEOTIDE SEQUENCE [LARGE SCALE GENOMIC DNA]</scope>
    <source>
        <strain evidence="3 5">CCUG 56899</strain>
    </source>
</reference>
<dbReference type="RefSeq" id="WP_066170563.1">
    <property type="nucleotide sequence ID" value="NZ_CP036246.2"/>
</dbReference>
<dbReference type="Pfam" id="PF07992">
    <property type="entry name" value="Pyr_redox_2"/>
    <property type="match status" value="1"/>
</dbReference>
<protein>
    <submittedName>
        <fullName evidence="3">NAD(P)/FAD-dependent oxidoreductase</fullName>
    </submittedName>
    <submittedName>
        <fullName evidence="2">NADH-rubredoxin oxidoreductase</fullName>
        <ecNumber evidence="2">1.18.1.1</ecNumber>
    </submittedName>
</protein>
<dbReference type="KEGG" id="apoc:APORC_0109"/>
<accession>A0A1C0AXL4</accession>
<keyword evidence="4" id="KW-1185">Reference proteome</keyword>
<organism evidence="3 5">
    <name type="scientific">Arcobacter porcinus</name>
    <dbReference type="NCBI Taxonomy" id="1935204"/>
    <lineage>
        <taxon>Bacteria</taxon>
        <taxon>Pseudomonadati</taxon>
        <taxon>Campylobacterota</taxon>
        <taxon>Epsilonproteobacteria</taxon>
        <taxon>Campylobacterales</taxon>
        <taxon>Arcobacteraceae</taxon>
        <taxon>Arcobacter</taxon>
    </lineage>
</organism>
<dbReference type="OrthoDB" id="9802771at2"/>
<dbReference type="EC" id="1.18.1.1" evidence="2"/>
<sequence>MRKKILIVGGGTAGTMTANNLAKKLMPEIDKDEVEITLISNSKNHYYRPGAMYVAFGKSEGYEFVREQRSLLMSEIKFEVEEAVEIDTKNNFIKVKSGKKFDYDFLVLATGCEAAPERIPGLAEGGDIFYTYEGAMKLAKKFHKLEKGRVLVTVNFPKTPNIPHQCGIAPVETTIMLHDFLVERGIRDNVEIIYTYPTEAQAVTNGLFLQEPTSKVLPSIFDGAGIKHKTGFTLNKVDAENKVAYSQEGEKIEFDILMSTPPFVAVEFIRNSGLSKALDNEGWLPTDKKTLKVIGQNNIYTLGDTVDLPVSKAGGTIHNQTDVVADNIASELRHGYPTESYDGLVIAIAQMGLSCGMPLWYDYNEDVKPTPCSKLGSFVRKGFNKGIYWAAARGMI</sequence>
<evidence type="ECO:0000313" key="4">
    <source>
        <dbReference type="Proteomes" id="UP000093159"/>
    </source>
</evidence>
<evidence type="ECO:0000313" key="5">
    <source>
        <dbReference type="Proteomes" id="UP000322644"/>
    </source>
</evidence>
<gene>
    <name evidence="2" type="primary">nroR</name>
    <name evidence="2" type="ORF">AAX28_01382</name>
    <name evidence="3" type="ORF">APORC_0109</name>
</gene>
<dbReference type="InterPro" id="IPR052541">
    <property type="entry name" value="SQRD"/>
</dbReference>
<dbReference type="PANTHER" id="PTHR43755:SF1">
    <property type="entry name" value="FAD-DEPENDENT PYRIDINE NUCLEOTIDE-DISULPHIDE OXIDOREDUCTASE"/>
    <property type="match status" value="1"/>
</dbReference>
<evidence type="ECO:0000313" key="2">
    <source>
        <dbReference type="EMBL" id="OCL91637.1"/>
    </source>
</evidence>
<dbReference type="SUPFAM" id="SSF51905">
    <property type="entry name" value="FAD/NAD(P)-binding domain"/>
    <property type="match status" value="2"/>
</dbReference>
<dbReference type="InterPro" id="IPR036188">
    <property type="entry name" value="FAD/NAD-bd_sf"/>
</dbReference>
<dbReference type="AlphaFoldDB" id="A0A1C0AXL4"/>
<dbReference type="Gene3D" id="3.50.50.60">
    <property type="entry name" value="FAD/NAD(P)-binding domain"/>
    <property type="match status" value="2"/>
</dbReference>
<dbReference type="Proteomes" id="UP000093159">
    <property type="component" value="Unassembled WGS sequence"/>
</dbReference>
<reference evidence="3 5" key="2">
    <citation type="submission" date="2019-09" db="EMBL/GenBank/DDBJ databases">
        <title>Complete genome sequencing of four Arcobacter species reveals a diverse suite of mobile elements.</title>
        <authorList>
            <person name="Miller W.G."/>
            <person name="Yee E."/>
            <person name="Bono J.L."/>
        </authorList>
    </citation>
    <scope>NUCLEOTIDE SEQUENCE [LARGE SCALE GENOMIC DNA]</scope>
    <source>
        <strain evidence="3 5">CCUG 56899</strain>
    </source>
</reference>
<dbReference type="EMBL" id="LDIR01000002">
    <property type="protein sequence ID" value="OCL91637.1"/>
    <property type="molecule type" value="Genomic_DNA"/>
</dbReference>
<dbReference type="Proteomes" id="UP000322644">
    <property type="component" value="Chromosome"/>
</dbReference>
<proteinExistence type="predicted"/>
<dbReference type="PANTHER" id="PTHR43755">
    <property type="match status" value="1"/>
</dbReference>
<reference evidence="2 4" key="1">
    <citation type="submission" date="2015-05" db="EMBL/GenBank/DDBJ databases">
        <authorList>
            <person name="Rovetto F."/>
            <person name="Cocolin L."/>
            <person name="Illeghems K."/>
            <person name="Van Nieuwerburgh F."/>
            <person name="Houf K."/>
        </authorList>
    </citation>
    <scope>NUCLEOTIDE SEQUENCE [LARGE SCALE GENOMIC DNA]</scope>
    <source>
        <strain evidence="2 4">117434</strain>
    </source>
</reference>
<evidence type="ECO:0000259" key="1">
    <source>
        <dbReference type="Pfam" id="PF07992"/>
    </source>
</evidence>
<evidence type="ECO:0000313" key="3">
    <source>
        <dbReference type="EMBL" id="QEP39748.1"/>
    </source>
</evidence>
<name>A0A1C0AXL4_9BACT</name>
<dbReference type="InterPro" id="IPR023753">
    <property type="entry name" value="FAD/NAD-binding_dom"/>
</dbReference>
<keyword evidence="2" id="KW-0560">Oxidoreductase</keyword>